<evidence type="ECO:0000313" key="2">
    <source>
        <dbReference type="Proteomes" id="UP000727407"/>
    </source>
</evidence>
<organism evidence="1 2">
    <name type="scientific">Clarias magur</name>
    <name type="common">Asian catfish</name>
    <name type="synonym">Macropteronotus magur</name>
    <dbReference type="NCBI Taxonomy" id="1594786"/>
    <lineage>
        <taxon>Eukaryota</taxon>
        <taxon>Metazoa</taxon>
        <taxon>Chordata</taxon>
        <taxon>Craniata</taxon>
        <taxon>Vertebrata</taxon>
        <taxon>Euteleostomi</taxon>
        <taxon>Actinopterygii</taxon>
        <taxon>Neopterygii</taxon>
        <taxon>Teleostei</taxon>
        <taxon>Ostariophysi</taxon>
        <taxon>Siluriformes</taxon>
        <taxon>Clariidae</taxon>
        <taxon>Clarias</taxon>
    </lineage>
</organism>
<sequence length="95" mass="10864">RNNAEEGDYVTVLPAKTLAESIPKEKLHTKRGVFVTQQALNSPPFYPRSISIDSPVQNSPQCQQDAEANEYIMEWWKSEKPWKEVGCADRKKDDV</sequence>
<name>A0A8J4XE13_CLAMG</name>
<protein>
    <submittedName>
        <fullName evidence="1">Apolipoprotein L3-like</fullName>
    </submittedName>
</protein>
<accession>A0A8J4XE13</accession>
<reference evidence="1" key="1">
    <citation type="submission" date="2020-07" db="EMBL/GenBank/DDBJ databases">
        <title>Clarias magur genome sequencing, assembly and annotation.</title>
        <authorList>
            <person name="Kushwaha B."/>
            <person name="Kumar R."/>
            <person name="Das P."/>
            <person name="Joshi C.G."/>
            <person name="Kumar D."/>
            <person name="Nagpure N.S."/>
            <person name="Pandey M."/>
            <person name="Agarwal S."/>
            <person name="Srivastava S."/>
            <person name="Singh M."/>
            <person name="Sahoo L."/>
            <person name="Jayasankar P."/>
            <person name="Meher P.K."/>
            <person name="Koringa P.G."/>
            <person name="Iquebal M.A."/>
            <person name="Das S.P."/>
            <person name="Bit A."/>
            <person name="Patnaik S."/>
            <person name="Patel N."/>
            <person name="Shah T.M."/>
            <person name="Hinsu A."/>
            <person name="Jena J.K."/>
        </authorList>
    </citation>
    <scope>NUCLEOTIDE SEQUENCE</scope>
    <source>
        <strain evidence="1">CIFAMagur01</strain>
        <tissue evidence="1">Testis</tissue>
    </source>
</reference>
<gene>
    <name evidence="1" type="ORF">DAT39_005238</name>
</gene>
<dbReference type="Proteomes" id="UP000727407">
    <property type="component" value="Unassembled WGS sequence"/>
</dbReference>
<dbReference type="EMBL" id="QNUK01000049">
    <property type="protein sequence ID" value="KAF5905043.1"/>
    <property type="molecule type" value="Genomic_DNA"/>
</dbReference>
<feature type="non-terminal residue" evidence="1">
    <location>
        <position position="95"/>
    </location>
</feature>
<dbReference type="AlphaFoldDB" id="A0A8J4XE13"/>
<proteinExistence type="predicted"/>
<comment type="caution">
    <text evidence="1">The sequence shown here is derived from an EMBL/GenBank/DDBJ whole genome shotgun (WGS) entry which is preliminary data.</text>
</comment>
<feature type="non-terminal residue" evidence="1">
    <location>
        <position position="1"/>
    </location>
</feature>
<evidence type="ECO:0000313" key="1">
    <source>
        <dbReference type="EMBL" id="KAF5905043.1"/>
    </source>
</evidence>
<keyword evidence="2" id="KW-1185">Reference proteome</keyword>